<keyword evidence="2" id="KW-0732">Signal</keyword>
<protein>
    <submittedName>
        <fullName evidence="4">Alkaline phosphatase</fullName>
    </submittedName>
</protein>
<dbReference type="RefSeq" id="WP_190262395.1">
    <property type="nucleotide sequence ID" value="NZ_CP053923.1"/>
</dbReference>
<dbReference type="Pfam" id="PF22494">
    <property type="entry name" value="choice_anch_I"/>
    <property type="match status" value="1"/>
</dbReference>
<evidence type="ECO:0000313" key="5">
    <source>
        <dbReference type="Proteomes" id="UP000516369"/>
    </source>
</evidence>
<dbReference type="KEGG" id="dvn:HQ394_05335"/>
<evidence type="ECO:0000313" key="4">
    <source>
        <dbReference type="EMBL" id="QNT68884.1"/>
    </source>
</evidence>
<feature type="domain" description="Choice-of-anchor I" evidence="3">
    <location>
        <begin position="41"/>
        <end position="519"/>
    </location>
</feature>
<evidence type="ECO:0000259" key="3">
    <source>
        <dbReference type="Pfam" id="PF22494"/>
    </source>
</evidence>
<dbReference type="InterPro" id="IPR015943">
    <property type="entry name" value="WD40/YVTN_repeat-like_dom_sf"/>
</dbReference>
<gene>
    <name evidence="4" type="ORF">HQ394_05335</name>
</gene>
<reference evidence="4 5" key="1">
    <citation type="submission" date="2020-05" db="EMBL/GenBank/DDBJ databases">
        <title>Complete closed genome sequence of Defluviicoccus vanus.</title>
        <authorList>
            <person name="Bessarab I."/>
            <person name="Arumugam K."/>
            <person name="Maszenan A.M."/>
            <person name="Seviour R.J."/>
            <person name="Williams R.B."/>
        </authorList>
    </citation>
    <scope>NUCLEOTIDE SEQUENCE [LARGE SCALE GENOMIC DNA]</scope>
    <source>
        <strain evidence="4 5">Ben 114</strain>
    </source>
</reference>
<feature type="region of interest" description="Disordered" evidence="1">
    <location>
        <begin position="408"/>
        <end position="430"/>
    </location>
</feature>
<accession>A0A7H1MZJ8</accession>
<dbReference type="SUPFAM" id="SSF51004">
    <property type="entry name" value="C-terminal (heme d1) domain of cytochrome cd1-nitrite reductase"/>
    <property type="match status" value="1"/>
</dbReference>
<name>A0A7H1MZJ8_9PROT</name>
<keyword evidence="5" id="KW-1185">Reference proteome</keyword>
<dbReference type="InterPro" id="IPR052956">
    <property type="entry name" value="Mesenchyme-surface_protein"/>
</dbReference>
<dbReference type="InterPro" id="IPR011048">
    <property type="entry name" value="Haem_d1_sf"/>
</dbReference>
<feature type="signal peptide" evidence="2">
    <location>
        <begin position="1"/>
        <end position="24"/>
    </location>
</feature>
<dbReference type="PANTHER" id="PTHR46928:SF1">
    <property type="entry name" value="MESENCHYME-SPECIFIC CELL SURFACE GLYCOPROTEIN"/>
    <property type="match status" value="1"/>
</dbReference>
<organism evidence="4 5">
    <name type="scientific">Defluviicoccus vanus</name>
    <dbReference type="NCBI Taxonomy" id="111831"/>
    <lineage>
        <taxon>Bacteria</taxon>
        <taxon>Pseudomonadati</taxon>
        <taxon>Pseudomonadota</taxon>
        <taxon>Alphaproteobacteria</taxon>
        <taxon>Rhodospirillales</taxon>
        <taxon>Rhodospirillaceae</taxon>
        <taxon>Defluviicoccus</taxon>
    </lineage>
</organism>
<dbReference type="Proteomes" id="UP000516369">
    <property type="component" value="Chromosome"/>
</dbReference>
<feature type="chain" id="PRO_5028940155" evidence="2">
    <location>
        <begin position="25"/>
        <end position="524"/>
    </location>
</feature>
<dbReference type="InterPro" id="IPR055188">
    <property type="entry name" value="Choice_anch_I"/>
</dbReference>
<dbReference type="AlphaFoldDB" id="A0A7H1MZJ8"/>
<sequence length="524" mass="54741">MRPFILGATAALASVVLINSAALAKSSIRLELAGSYKTGVYGEGAAEISAYDCATKRAFVVNGDSESIDILDLSDPANPVKVGALSVLDYGSPNSVATARGLIAIAVEAEPKTEPGHVLFYTVTGTFLSAVEVGAQPDMLTFTPDGKSVLVANEGEATEGTGLPNPVGSISLIDIAKGPRHAVVTTLGFEAYNGQKTQLIAKGVRFVDPNATVAQDLEPEYIAVAPDGSRAWVSLQENNALAFVDLKTKSIDDIVGLGSKNFALAANPLDASDKDGKINIVNWPASGFYMPDGLVAFSGKGKTYLISANEGDDRDDFLPGGETARVKNLKLDPTVFPNASTLQQDENLGRLTVSKLDGDTDGDGDYDQLFAFGARSFSIWGADGTLAWDSGAALEQITAAALPADFNSDNAKNNSFDTRSDNKGPEPEGVAVGQVNGHLFAFIGLERIGGVVAYNIDNPLAPTFVQYINNRDFAGDAEKGIAGDLGPEGVEFVPAGHSPTGTPLLIVANEVSGSTSIYYVKRVP</sequence>
<dbReference type="Gene3D" id="2.130.10.10">
    <property type="entry name" value="YVTN repeat-like/Quinoprotein amine dehydrogenase"/>
    <property type="match status" value="1"/>
</dbReference>
<evidence type="ECO:0000256" key="2">
    <source>
        <dbReference type="SAM" id="SignalP"/>
    </source>
</evidence>
<dbReference type="EMBL" id="CP053923">
    <property type="protein sequence ID" value="QNT68884.1"/>
    <property type="molecule type" value="Genomic_DNA"/>
</dbReference>
<proteinExistence type="predicted"/>
<dbReference type="PANTHER" id="PTHR46928">
    <property type="entry name" value="MESENCHYME-SPECIFIC CELL SURFACE GLYCOPROTEIN"/>
    <property type="match status" value="1"/>
</dbReference>
<evidence type="ECO:0000256" key="1">
    <source>
        <dbReference type="SAM" id="MobiDB-lite"/>
    </source>
</evidence>
<dbReference type="NCBIfam" id="NF038117">
    <property type="entry name" value="choice_anch_I"/>
    <property type="match status" value="1"/>
</dbReference>
<feature type="compositionally biased region" description="Polar residues" evidence="1">
    <location>
        <begin position="408"/>
        <end position="417"/>
    </location>
</feature>